<dbReference type="PANTHER" id="PTHR21708">
    <property type="entry name" value="PROBABLE 2-DEHYDROPANTOATE 2-REDUCTASE"/>
    <property type="match status" value="1"/>
</dbReference>
<dbReference type="InterPro" id="IPR013328">
    <property type="entry name" value="6PGD_dom2"/>
</dbReference>
<accession>A0A1B2EM78</accession>
<dbReference type="Pfam" id="PF08546">
    <property type="entry name" value="ApbA_C"/>
    <property type="match status" value="1"/>
</dbReference>
<evidence type="ECO:0000259" key="8">
    <source>
        <dbReference type="Pfam" id="PF08546"/>
    </source>
</evidence>
<dbReference type="InterPro" id="IPR008927">
    <property type="entry name" value="6-PGluconate_DH-like_C_sf"/>
</dbReference>
<evidence type="ECO:0000256" key="3">
    <source>
        <dbReference type="ARBA" id="ARBA00019465"/>
    </source>
</evidence>
<comment type="catalytic activity">
    <reaction evidence="6">
        <text>(R)-pantoate + NADP(+) = 2-dehydropantoate + NADPH + H(+)</text>
        <dbReference type="Rhea" id="RHEA:16233"/>
        <dbReference type="ChEBI" id="CHEBI:11561"/>
        <dbReference type="ChEBI" id="CHEBI:15378"/>
        <dbReference type="ChEBI" id="CHEBI:15980"/>
        <dbReference type="ChEBI" id="CHEBI:57783"/>
        <dbReference type="ChEBI" id="CHEBI:58349"/>
        <dbReference type="EC" id="1.1.1.169"/>
    </reaction>
</comment>
<reference evidence="9" key="1">
    <citation type="submission" date="2016-07" db="EMBL/GenBank/DDBJ databases">
        <title>Microvirga ossetica sp. nov. a new species of rhizobia isolated from root nodules of the legume species Vicia alpestris Steven originated from North Ossetia region in the Caucasus.</title>
        <authorList>
            <person name="Safronova V.I."/>
            <person name="Kuznetsova I.G."/>
            <person name="Sazanova A.L."/>
            <person name="Belimov A."/>
            <person name="Andronov E."/>
            <person name="Osledkin Y.S."/>
            <person name="Onishchuk O.P."/>
            <person name="Kurchak O.N."/>
            <person name="Shaposhnikov A.I."/>
            <person name="Willems A."/>
            <person name="Tikhonovich I.A."/>
        </authorList>
    </citation>
    <scope>NUCLEOTIDE SEQUENCE [LARGE SCALE GENOMIC DNA]</scope>
    <source>
        <strain evidence="9">V5/3M</strain>
    </source>
</reference>
<dbReference type="KEGG" id="moc:BB934_25015"/>
<evidence type="ECO:0000256" key="6">
    <source>
        <dbReference type="ARBA" id="ARBA00048793"/>
    </source>
</evidence>
<dbReference type="SUPFAM" id="SSF51735">
    <property type="entry name" value="NAD(P)-binding Rossmann-fold domains"/>
    <property type="match status" value="1"/>
</dbReference>
<organism evidence="9">
    <name type="scientific">Microvirga ossetica</name>
    <dbReference type="NCBI Taxonomy" id="1882682"/>
    <lineage>
        <taxon>Bacteria</taxon>
        <taxon>Pseudomonadati</taxon>
        <taxon>Pseudomonadota</taxon>
        <taxon>Alphaproteobacteria</taxon>
        <taxon>Hyphomicrobiales</taxon>
        <taxon>Methylobacteriaceae</taxon>
        <taxon>Microvirga</taxon>
    </lineage>
</organism>
<evidence type="ECO:0000313" key="9">
    <source>
        <dbReference type="EMBL" id="ANY81083.1"/>
    </source>
</evidence>
<feature type="domain" description="Ketopantoate reductase C-terminal" evidence="8">
    <location>
        <begin position="207"/>
        <end position="297"/>
    </location>
</feature>
<name>A0A1B2EM78_9HYPH</name>
<protein>
    <recommendedName>
        <fullName evidence="3">2-dehydropantoate 2-reductase</fullName>
        <ecNumber evidence="2">1.1.1.169</ecNumber>
    </recommendedName>
    <alternativeName>
        <fullName evidence="5">Ketopantoate reductase</fullName>
    </alternativeName>
</protein>
<dbReference type="InterPro" id="IPR036291">
    <property type="entry name" value="NAD(P)-bd_dom_sf"/>
</dbReference>
<dbReference type="EC" id="1.1.1.169" evidence="2"/>
<dbReference type="GO" id="GO:0005737">
    <property type="term" value="C:cytoplasm"/>
    <property type="evidence" value="ECO:0007669"/>
    <property type="project" value="TreeGrafter"/>
</dbReference>
<comment type="pathway">
    <text evidence="1">Cofactor biosynthesis; (R)-pantothenate biosynthesis; (R)-pantoate from 3-methyl-2-oxobutanoate: step 2/2.</text>
</comment>
<dbReference type="InterPro" id="IPR013332">
    <property type="entry name" value="KPR_N"/>
</dbReference>
<dbReference type="Pfam" id="PF02558">
    <property type="entry name" value="ApbA"/>
    <property type="match status" value="1"/>
</dbReference>
<dbReference type="Gene3D" id="1.10.1040.10">
    <property type="entry name" value="N-(1-d-carboxylethyl)-l-norvaline Dehydrogenase, domain 2"/>
    <property type="match status" value="1"/>
</dbReference>
<feature type="domain" description="Ketopantoate reductase N-terminal" evidence="7">
    <location>
        <begin position="3"/>
        <end position="149"/>
    </location>
</feature>
<dbReference type="SUPFAM" id="SSF48179">
    <property type="entry name" value="6-phosphogluconate dehydrogenase C-terminal domain-like"/>
    <property type="match status" value="1"/>
</dbReference>
<evidence type="ECO:0000256" key="2">
    <source>
        <dbReference type="ARBA" id="ARBA00013014"/>
    </source>
</evidence>
<dbReference type="GO" id="GO:0015940">
    <property type="term" value="P:pantothenate biosynthetic process"/>
    <property type="evidence" value="ECO:0007669"/>
    <property type="project" value="UniProtKB-UniPathway"/>
</dbReference>
<keyword evidence="4" id="KW-0566">Pantothenate biosynthesis</keyword>
<dbReference type="InterPro" id="IPR051402">
    <property type="entry name" value="KPR-Related"/>
</dbReference>
<evidence type="ECO:0000256" key="5">
    <source>
        <dbReference type="ARBA" id="ARBA00032024"/>
    </source>
</evidence>
<evidence type="ECO:0000259" key="7">
    <source>
        <dbReference type="Pfam" id="PF02558"/>
    </source>
</evidence>
<sequence>MRIIVYGVGAIGGTVAAALSLAGHEVIGIARGAQLEALQADGLLLRTPEKAVRAQFRCVSDPSGIDFRPDDAILLTMKTQDTLAALERLRAAGIDEQPIFCVQNGVTNESLALRRFKEVHGVTVMMPASISAPGEVSAFAAPRHGIFDIGLFPNGSNSNDERLAACLEAANIAAFVQPEVMKSKYGKLLLNLSNILQGALGLDADYKHLEALLQAEAEAAYTAAGISWLDVGAADARRDQMMRSRPIPGIERSGGSTTQSLERGAGSIETDYLNGEIVLLGRLHGVPVPANTYFVELGARMVREKLKPGAISVAQAEAELAARGLVISRA</sequence>
<gene>
    <name evidence="9" type="ORF">BB934_25015</name>
</gene>
<dbReference type="AlphaFoldDB" id="A0A1B2EM78"/>
<dbReference type="GO" id="GO:0008677">
    <property type="term" value="F:2-dehydropantoate 2-reductase activity"/>
    <property type="evidence" value="ECO:0007669"/>
    <property type="project" value="UniProtKB-EC"/>
</dbReference>
<dbReference type="EMBL" id="CP016616">
    <property type="protein sequence ID" value="ANY81083.1"/>
    <property type="molecule type" value="Genomic_DNA"/>
</dbReference>
<dbReference type="InterPro" id="IPR013752">
    <property type="entry name" value="KPA_reductase"/>
</dbReference>
<dbReference type="UniPathway" id="UPA00028">
    <property type="reaction ID" value="UER00004"/>
</dbReference>
<dbReference type="OrthoDB" id="9796561at2"/>
<proteinExistence type="predicted"/>
<evidence type="ECO:0000256" key="1">
    <source>
        <dbReference type="ARBA" id="ARBA00004994"/>
    </source>
</evidence>
<dbReference type="PANTHER" id="PTHR21708:SF26">
    <property type="entry name" value="2-DEHYDROPANTOATE 2-REDUCTASE"/>
    <property type="match status" value="1"/>
</dbReference>
<dbReference type="Gene3D" id="3.40.50.720">
    <property type="entry name" value="NAD(P)-binding Rossmann-like Domain"/>
    <property type="match status" value="1"/>
</dbReference>
<evidence type="ECO:0000256" key="4">
    <source>
        <dbReference type="ARBA" id="ARBA00022655"/>
    </source>
</evidence>